<name>A0ABT9YCI5_9BACI</name>
<dbReference type="Pfam" id="PF14355">
    <property type="entry name" value="Abi_C"/>
    <property type="match status" value="1"/>
</dbReference>
<dbReference type="EMBL" id="JAUSUA010000001">
    <property type="protein sequence ID" value="MDQ0205231.1"/>
    <property type="molecule type" value="Genomic_DNA"/>
</dbReference>
<dbReference type="RefSeq" id="WP_306978767.1">
    <property type="nucleotide sequence ID" value="NZ_JAUSUA010000001.1"/>
</dbReference>
<evidence type="ECO:0000313" key="2">
    <source>
        <dbReference type="EMBL" id="MDQ0205231.1"/>
    </source>
</evidence>
<accession>A0ABT9YCI5</accession>
<proteinExistence type="predicted"/>
<gene>
    <name evidence="2" type="ORF">J2S05_000005</name>
</gene>
<reference evidence="2 3" key="1">
    <citation type="submission" date="2023-07" db="EMBL/GenBank/DDBJ databases">
        <title>Genomic Encyclopedia of Type Strains, Phase IV (KMG-IV): sequencing the most valuable type-strain genomes for metagenomic binning, comparative biology and taxonomic classification.</title>
        <authorList>
            <person name="Goeker M."/>
        </authorList>
    </citation>
    <scope>NUCLEOTIDE SEQUENCE [LARGE SCALE GENOMIC DNA]</scope>
    <source>
        <strain evidence="2 3">DSM 19154</strain>
    </source>
</reference>
<sequence>MNAIETLEVSKNNLKMAISEYFNNDADPFKETVKADSLFKDCRNIIKRLIPLKDSFSMPLFLRTSRSIEEAVNYLTSNLEYEENLYTINSHIILSFNEFIDYLEEEQIDVKIIHVECEVPKELTFIHILESISKCEDRINIADYSGAVTSAKTLVEGVCKEIINRFPEEIDKKKYDLPSLFTEVRKNLNLNPRDPHLDKSLKEVLTGLIKIVNGISEIRNMQGDSHIPKYKIDRHHALLVVNSAKTLVTFIFNTYEYQFEKGKLLKAD</sequence>
<comment type="caution">
    <text evidence="2">The sequence shown here is derived from an EMBL/GenBank/DDBJ whole genome shotgun (WGS) entry which is preliminary data.</text>
</comment>
<evidence type="ECO:0000313" key="3">
    <source>
        <dbReference type="Proteomes" id="UP001225034"/>
    </source>
</evidence>
<dbReference type="Proteomes" id="UP001225034">
    <property type="component" value="Unassembled WGS sequence"/>
</dbReference>
<evidence type="ECO:0000259" key="1">
    <source>
        <dbReference type="Pfam" id="PF14355"/>
    </source>
</evidence>
<feature type="domain" description="Abortive infection protein-like C-terminal" evidence="1">
    <location>
        <begin position="178"/>
        <end position="252"/>
    </location>
</feature>
<keyword evidence="3" id="KW-1185">Reference proteome</keyword>
<protein>
    <recommendedName>
        <fullName evidence="1">Abortive infection protein-like C-terminal domain-containing protein</fullName>
    </recommendedName>
</protein>
<organism evidence="2 3">
    <name type="scientific">Alkalicoccobacillus murimartini</name>
    <dbReference type="NCBI Taxonomy" id="171685"/>
    <lineage>
        <taxon>Bacteria</taxon>
        <taxon>Bacillati</taxon>
        <taxon>Bacillota</taxon>
        <taxon>Bacilli</taxon>
        <taxon>Bacillales</taxon>
        <taxon>Bacillaceae</taxon>
        <taxon>Alkalicoccobacillus</taxon>
    </lineage>
</organism>
<dbReference type="InterPro" id="IPR026001">
    <property type="entry name" value="Abi-like_C"/>
</dbReference>